<feature type="compositionally biased region" description="Low complexity" evidence="8">
    <location>
        <begin position="649"/>
        <end position="667"/>
    </location>
</feature>
<keyword evidence="9" id="KW-0732">Signal</keyword>
<dbReference type="Pfam" id="PF00012">
    <property type="entry name" value="HSP70"/>
    <property type="match status" value="1"/>
</dbReference>
<dbReference type="FunFam" id="3.30.30.30:FF:000005">
    <property type="entry name" value="Heat shock protein ssb1"/>
    <property type="match status" value="1"/>
</dbReference>
<sequence length="673" mass="74208">MAKSNMVSKALLSFLLVCLLASFLIAGETDNSTKSEKKSGGPIIGIDLGTTYSCVAIYKNGKAEIIVNDQGNRITPSVVAFSEEGERLIGEAAKNQAALNPTNTVYDAKRLIGRRFSDPEVQKDAGLLPYKIVDKNGKPFIEVEINGEKKVFAPEEISAMVLQKMKAIAETYLGQKVTRAVITVPAYFNDAQRQATRDAGTIAGLTVERIINEPTAAAIAYGLDKNKKDVNVLVFDLGGGTFDVSLLNLDEGLFEVLATNGDTHLGGEDFDHRVVRYCLDEFKRKNPKQAQSVEKDKKAIQKLKREAEKAKRVLSSQHEARIEIESLHDGIDFSLKLTRAKFEQLNNDLFVKTLKPVEQVLKDSKLSKEEVHEIVLVGGSTRIPKVQQLLIDFFNGKKPKQGINPDEAVAAGAAIQGGILGGELDEDIVLVDIASLSLGIETVGGVMTKLIPRGTKIPTQKSQIFSTYQDNQPGVLIQVYQGERAMTKDNNLLGKFELTGIPPAPRGTPQIEVTFSVDADGILHVSAKDTKTGNQNSITITNDKLNMDQSEIERMVNEAAKFEEEDKKQKERIDARNALESYAYQLKNQLDDEKFKEKLPADDKKVIEEETKTTISWLEQHQDASKEEFEEEKKRLEEKIRPIMTKFYQSQGGAQQGAPGSGPSSSDAQHDEL</sequence>
<dbReference type="PROSITE" id="PS01036">
    <property type="entry name" value="HSP70_3"/>
    <property type="match status" value="1"/>
</dbReference>
<keyword evidence="11" id="KW-1185">Reference proteome</keyword>
<reference evidence="10 11" key="1">
    <citation type="journal article" date="2018" name="BMC Genomics">
        <title>The genome of Naegleria lovaniensis, the basis for a comparative approach to unravel pathogenicity factors of the human pathogenic amoeba N. fowleri.</title>
        <authorList>
            <person name="Liechti N."/>
            <person name="Schurch N."/>
            <person name="Bruggmann R."/>
            <person name="Wittwer M."/>
        </authorList>
    </citation>
    <scope>NUCLEOTIDE SEQUENCE [LARGE SCALE GENOMIC DNA]</scope>
    <source>
        <strain evidence="10 11">ATCC 30569</strain>
    </source>
</reference>
<dbReference type="FunFam" id="3.90.640.10:FF:000002">
    <property type="entry name" value="Heat shock 70 kDa"/>
    <property type="match status" value="1"/>
</dbReference>
<evidence type="ECO:0000256" key="6">
    <source>
        <dbReference type="RuleBase" id="RU003322"/>
    </source>
</evidence>
<dbReference type="Gene3D" id="2.60.34.10">
    <property type="entry name" value="Substrate Binding Domain Of DNAk, Chain A, domain 1"/>
    <property type="match status" value="1"/>
</dbReference>
<keyword evidence="7" id="KW-0175">Coiled coil</keyword>
<dbReference type="FunFam" id="2.60.34.10:FF:000002">
    <property type="entry name" value="Heat shock 70 kDa"/>
    <property type="match status" value="1"/>
</dbReference>
<dbReference type="InterPro" id="IPR018181">
    <property type="entry name" value="Heat_shock_70_CS"/>
</dbReference>
<dbReference type="SUPFAM" id="SSF53067">
    <property type="entry name" value="Actin-like ATPase domain"/>
    <property type="match status" value="2"/>
</dbReference>
<evidence type="ECO:0000256" key="1">
    <source>
        <dbReference type="ARBA" id="ARBA00007381"/>
    </source>
</evidence>
<dbReference type="InterPro" id="IPR043129">
    <property type="entry name" value="ATPase_NBD"/>
</dbReference>
<dbReference type="InterPro" id="IPR029047">
    <property type="entry name" value="HSP70_peptide-bd_sf"/>
</dbReference>
<name>A0AA88GV89_NAELO</name>
<dbReference type="FunFam" id="3.30.420.40:FF:000172">
    <property type="entry name" value="Heat shock 70 kDa protein"/>
    <property type="match status" value="1"/>
</dbReference>
<dbReference type="Proteomes" id="UP000816034">
    <property type="component" value="Unassembled WGS sequence"/>
</dbReference>
<dbReference type="InterPro" id="IPR029048">
    <property type="entry name" value="HSP70_C_sf"/>
</dbReference>
<feature type="chain" id="PRO_5041709438" evidence="9">
    <location>
        <begin position="27"/>
        <end position="673"/>
    </location>
</feature>
<evidence type="ECO:0000256" key="2">
    <source>
        <dbReference type="ARBA" id="ARBA00022741"/>
    </source>
</evidence>
<feature type="coiled-coil region" evidence="7">
    <location>
        <begin position="545"/>
        <end position="572"/>
    </location>
</feature>
<dbReference type="GO" id="GO:0140662">
    <property type="term" value="F:ATP-dependent protein folding chaperone"/>
    <property type="evidence" value="ECO:0007669"/>
    <property type="project" value="InterPro"/>
</dbReference>
<dbReference type="Gene3D" id="1.20.1270.10">
    <property type="match status" value="1"/>
</dbReference>
<evidence type="ECO:0000256" key="3">
    <source>
        <dbReference type="ARBA" id="ARBA00022824"/>
    </source>
</evidence>
<dbReference type="Gene3D" id="3.30.420.40">
    <property type="match status" value="2"/>
</dbReference>
<keyword evidence="4 6" id="KW-0067">ATP-binding</keyword>
<evidence type="ECO:0000313" key="10">
    <source>
        <dbReference type="EMBL" id="KAG2389542.1"/>
    </source>
</evidence>
<dbReference type="FunFam" id="3.30.420.40:FF:000026">
    <property type="entry name" value="Heat shock protein 70"/>
    <property type="match status" value="1"/>
</dbReference>
<accession>A0AA88GV89</accession>
<feature type="signal peptide" evidence="9">
    <location>
        <begin position="1"/>
        <end position="26"/>
    </location>
</feature>
<comment type="similarity">
    <text evidence="1 6">Belongs to the heat shock protein 70 family.</text>
</comment>
<proteinExistence type="inferred from homology"/>
<feature type="region of interest" description="Disordered" evidence="8">
    <location>
        <begin position="645"/>
        <end position="673"/>
    </location>
</feature>
<organism evidence="10 11">
    <name type="scientific">Naegleria lovaniensis</name>
    <name type="common">Amoeba</name>
    <dbReference type="NCBI Taxonomy" id="51637"/>
    <lineage>
        <taxon>Eukaryota</taxon>
        <taxon>Discoba</taxon>
        <taxon>Heterolobosea</taxon>
        <taxon>Tetramitia</taxon>
        <taxon>Eutetramitia</taxon>
        <taxon>Vahlkampfiidae</taxon>
        <taxon>Naegleria</taxon>
    </lineage>
</organism>
<evidence type="ECO:0000256" key="8">
    <source>
        <dbReference type="SAM" id="MobiDB-lite"/>
    </source>
</evidence>
<dbReference type="SUPFAM" id="SSF100934">
    <property type="entry name" value="Heat shock protein 70kD (HSP70), C-terminal subdomain"/>
    <property type="match status" value="1"/>
</dbReference>
<dbReference type="GeneID" id="68106555"/>
<keyword evidence="2 6" id="KW-0547">Nucleotide-binding</keyword>
<dbReference type="InterPro" id="IPR013126">
    <property type="entry name" value="Hsp_70_fam"/>
</dbReference>
<dbReference type="AlphaFoldDB" id="A0AA88GV89"/>
<feature type="coiled-coil region" evidence="7">
    <location>
        <begin position="290"/>
        <end position="320"/>
    </location>
</feature>
<dbReference type="GO" id="GO:0005524">
    <property type="term" value="F:ATP binding"/>
    <property type="evidence" value="ECO:0007669"/>
    <property type="project" value="UniProtKB-KW"/>
</dbReference>
<evidence type="ECO:0000256" key="9">
    <source>
        <dbReference type="SAM" id="SignalP"/>
    </source>
</evidence>
<dbReference type="PROSITE" id="PS00329">
    <property type="entry name" value="HSP70_2"/>
    <property type="match status" value="1"/>
</dbReference>
<evidence type="ECO:0000256" key="5">
    <source>
        <dbReference type="ARBA" id="ARBA00023016"/>
    </source>
</evidence>
<dbReference type="NCBIfam" id="NF001413">
    <property type="entry name" value="PRK00290.1"/>
    <property type="match status" value="1"/>
</dbReference>
<evidence type="ECO:0000256" key="7">
    <source>
        <dbReference type="SAM" id="Coils"/>
    </source>
</evidence>
<evidence type="ECO:0000256" key="4">
    <source>
        <dbReference type="ARBA" id="ARBA00022840"/>
    </source>
</evidence>
<dbReference type="PROSITE" id="PS00297">
    <property type="entry name" value="HSP70_1"/>
    <property type="match status" value="1"/>
</dbReference>
<dbReference type="Gene3D" id="3.90.640.10">
    <property type="entry name" value="Actin, Chain A, domain 4"/>
    <property type="match status" value="1"/>
</dbReference>
<keyword evidence="5" id="KW-0346">Stress response</keyword>
<evidence type="ECO:0000313" key="11">
    <source>
        <dbReference type="Proteomes" id="UP000816034"/>
    </source>
</evidence>
<gene>
    <name evidence="10" type="ORF">C9374_014102</name>
</gene>
<dbReference type="CDD" id="cd10241">
    <property type="entry name" value="ASKHA_NBD_HSP70_BiP"/>
    <property type="match status" value="1"/>
</dbReference>
<dbReference type="FunFam" id="1.20.1270.10:FF:000016">
    <property type="entry name" value="Heat shock protein 70"/>
    <property type="match status" value="1"/>
</dbReference>
<keyword evidence="3" id="KW-0256">Endoplasmic reticulum</keyword>
<comment type="caution">
    <text evidence="10">The sequence shown here is derived from an EMBL/GenBank/DDBJ whole genome shotgun (WGS) entry which is preliminary data.</text>
</comment>
<dbReference type="PRINTS" id="PR00301">
    <property type="entry name" value="HEATSHOCK70"/>
</dbReference>
<dbReference type="PANTHER" id="PTHR19375">
    <property type="entry name" value="HEAT SHOCK PROTEIN 70KDA"/>
    <property type="match status" value="1"/>
</dbReference>
<dbReference type="SUPFAM" id="SSF100920">
    <property type="entry name" value="Heat shock protein 70kD (HSP70), peptide-binding domain"/>
    <property type="match status" value="1"/>
</dbReference>
<protein>
    <submittedName>
        <fullName evidence="10">Uncharacterized protein</fullName>
    </submittedName>
</protein>
<dbReference type="EMBL" id="PYSW02000007">
    <property type="protein sequence ID" value="KAG2389542.1"/>
    <property type="molecule type" value="Genomic_DNA"/>
</dbReference>
<dbReference type="RefSeq" id="XP_044553534.1">
    <property type="nucleotide sequence ID" value="XM_044690053.1"/>
</dbReference>
<dbReference type="InterPro" id="IPR042050">
    <property type="entry name" value="BIP_NBD"/>
</dbReference>